<dbReference type="EMBL" id="CP006935">
    <property type="protein sequence ID" value="AHC40322.1"/>
    <property type="molecule type" value="Genomic_DNA"/>
</dbReference>
<evidence type="ECO:0000313" key="4">
    <source>
        <dbReference type="Proteomes" id="UP000018745"/>
    </source>
</evidence>
<keyword evidence="1" id="KW-0175">Coiled coil</keyword>
<evidence type="ECO:0000256" key="2">
    <source>
        <dbReference type="SAM" id="MobiDB-lite"/>
    </source>
</evidence>
<protein>
    <submittedName>
        <fullName evidence="3">Uncharacterized protein</fullName>
    </submittedName>
</protein>
<name>A0ABM5P1W7_9MOLU</name>
<keyword evidence="4" id="KW-1185">Reference proteome</keyword>
<evidence type="ECO:0000313" key="3">
    <source>
        <dbReference type="EMBL" id="AHC40322.1"/>
    </source>
</evidence>
<accession>A0ABM5P1W7</accession>
<feature type="compositionally biased region" description="Basic and acidic residues" evidence="2">
    <location>
        <begin position="202"/>
        <end position="214"/>
    </location>
</feature>
<evidence type="ECO:0000256" key="1">
    <source>
        <dbReference type="SAM" id="Coils"/>
    </source>
</evidence>
<organism evidence="3 4">
    <name type="scientific">Mycoplasma ovis str. Michigan</name>
    <dbReference type="NCBI Taxonomy" id="1415773"/>
    <lineage>
        <taxon>Bacteria</taxon>
        <taxon>Bacillati</taxon>
        <taxon>Mycoplasmatota</taxon>
        <taxon>Mollicutes</taxon>
        <taxon>Mycoplasmataceae</taxon>
        <taxon>Mycoplasma</taxon>
    </lineage>
</organism>
<proteinExistence type="predicted"/>
<gene>
    <name evidence="3" type="ORF">OVS_02345</name>
</gene>
<reference evidence="3 4" key="1">
    <citation type="journal article" date="2014" name="Genome Announc.">
        <title>Complete Genome Sequence of Mycoplasma ovis Strain Michigan, a Hemoplasma of Sheep with Two Distinct 16S rRNA Genes.</title>
        <authorList>
            <person name="Deshuillers P.L."/>
            <person name="Santos A.P."/>
            <person name="do Nascimento N.C."/>
            <person name="Hampel J.A."/>
            <person name="Bergin I.L."/>
            <person name="Dyson M.C."/>
            <person name="Messick J.B."/>
        </authorList>
    </citation>
    <scope>NUCLEOTIDE SEQUENCE [LARGE SCALE GENOMIC DNA]</scope>
    <source>
        <strain evidence="3 4">Michigan</strain>
    </source>
</reference>
<dbReference type="RefSeq" id="WP_024071249.1">
    <property type="nucleotide sequence ID" value="NC_023062.1"/>
</dbReference>
<feature type="coiled-coil region" evidence="1">
    <location>
        <begin position="97"/>
        <end position="124"/>
    </location>
</feature>
<feature type="region of interest" description="Disordered" evidence="2">
    <location>
        <begin position="171"/>
        <end position="214"/>
    </location>
</feature>
<dbReference type="Proteomes" id="UP000018745">
    <property type="component" value="Chromosome"/>
</dbReference>
<sequence>MFTLSKLTSLALGFLTLGSVGGIVSQIISGTIRPIFEKDVFNSDFDLSVLISKEKEVSKTLTESKNKYSSALDWLHKIKGINFRKILEAFTKLFKAEGELESKYKEAQEKFKELEKVIEDKGKETIKKLQFEKAKESLTLAEKSLVSLTKGLKSWQEGFQKVICALKNENGEGSGCTTTPSRAKRSAPATGGGTSEGTGSQKAKEALKEVQESLEKTNREIEEANIMAKALQETVSKMKNYQATLSASVDLLLSAFSAKEIALQQEMKSISLNIQQLFGQIKTLTKEIKSINQVIELLKKNISTVKNYEGKFLNSICDLYTVEDPACKLK</sequence>